<evidence type="ECO:0000313" key="1">
    <source>
        <dbReference type="EMBL" id="EFO69968.1"/>
    </source>
</evidence>
<proteinExistence type="predicted"/>
<comment type="caution">
    <text evidence="1">The sequence shown here is derived from an EMBL/GenBank/DDBJ whole genome shotgun (WGS) entry which is preliminary data.</text>
</comment>
<dbReference type="Gene3D" id="2.60.40.1180">
    <property type="entry name" value="Golgi alpha-mannosidase II"/>
    <property type="match status" value="1"/>
</dbReference>
<dbReference type="EMBL" id="AEHQ01000091">
    <property type="protein sequence ID" value="EFO69968.1"/>
    <property type="molecule type" value="Genomic_DNA"/>
</dbReference>
<gene>
    <name evidence="1" type="ORF">HMPREF9211_0759</name>
</gene>
<dbReference type="Proteomes" id="UP000003648">
    <property type="component" value="Unassembled WGS sequence"/>
</dbReference>
<organism evidence="1 2">
    <name type="scientific">Lactobacillus iners LactinV 01V1-a</name>
    <dbReference type="NCBI Taxonomy" id="879297"/>
    <lineage>
        <taxon>Bacteria</taxon>
        <taxon>Bacillati</taxon>
        <taxon>Bacillota</taxon>
        <taxon>Bacilli</taxon>
        <taxon>Lactobacillales</taxon>
        <taxon>Lactobacillaceae</taxon>
        <taxon>Lactobacillus</taxon>
    </lineage>
</organism>
<evidence type="ECO:0000313" key="2">
    <source>
        <dbReference type="Proteomes" id="UP000003648"/>
    </source>
</evidence>
<dbReference type="AlphaFoldDB" id="E1NVA5"/>
<protein>
    <submittedName>
        <fullName evidence="1">Uncharacterized protein</fullName>
    </submittedName>
</protein>
<accession>E1NVA5</accession>
<dbReference type="InterPro" id="IPR013780">
    <property type="entry name" value="Glyco_hydro_b"/>
</dbReference>
<reference evidence="1 2" key="1">
    <citation type="submission" date="2010-09" db="EMBL/GenBank/DDBJ databases">
        <authorList>
            <person name="Durkin A.S."/>
            <person name="Madupu R."/>
            <person name="Torralba M."/>
            <person name="Gillis M."/>
            <person name="Methe B."/>
            <person name="Sutton G."/>
            <person name="Nelson K.E."/>
        </authorList>
    </citation>
    <scope>NUCLEOTIDE SEQUENCE [LARGE SCALE GENOMIC DNA]</scope>
    <source>
        <strain evidence="1 2">LactinV 01V1-a</strain>
    </source>
</reference>
<sequence length="42" mass="4860">MKFQKNVGNISKVILSNYEKDININDRTIYLKPYEGVVVSLD</sequence>
<name>E1NVA5_9LACO</name>